<evidence type="ECO:0008006" key="5">
    <source>
        <dbReference type="Google" id="ProtNLM"/>
    </source>
</evidence>
<dbReference type="SUPFAM" id="SSF50814">
    <property type="entry name" value="Lipocalins"/>
    <property type="match status" value="1"/>
</dbReference>
<comment type="caution">
    <text evidence="2">The sequence shown here is derived from an EMBL/GenBank/DDBJ whole genome shotgun (WGS) entry which is preliminary data.</text>
</comment>
<reference evidence="2 3" key="1">
    <citation type="submission" date="2017-01" db="EMBL/GenBank/DDBJ databases">
        <title>Draft genome sequence of Diplodia seriata F98.1, a fungal species involved in grapevine trunk diseases.</title>
        <authorList>
            <person name="Robert-Siegwald G."/>
            <person name="Vallet J."/>
            <person name="Abou-Mansour E."/>
            <person name="Xu J."/>
            <person name="Rey P."/>
            <person name="Bertsch C."/>
            <person name="Rego C."/>
            <person name="Larignon P."/>
            <person name="Fontaine F."/>
            <person name="Lebrun M.-H."/>
        </authorList>
    </citation>
    <scope>NUCLEOTIDE SEQUENCE [LARGE SCALE GENOMIC DNA]</scope>
    <source>
        <strain evidence="2 3">F98.1</strain>
    </source>
</reference>
<sequence>MAAPPEKTIGDMSGKWVLERKLSTNMDKVMSLQGLSWVTIKALSIISVTEAYEQHVDEKGVTHIDVHPTVTGGFKGQDTKWIVDGVQRAVQHPEFGEMTQSSWWSDLTDVDDGYLREGWVYGEGERAGPKNLALKCSSEKAGFVLDGVWGFVDVDGKRYHARKTACKKDGKVENCTAVYSWKE</sequence>
<evidence type="ECO:0000313" key="2">
    <source>
        <dbReference type="EMBL" id="OMP83880.1"/>
    </source>
</evidence>
<dbReference type="OrthoDB" id="425354at2759"/>
<evidence type="ECO:0000313" key="3">
    <source>
        <dbReference type="Proteomes" id="UP000190776"/>
    </source>
</evidence>
<keyword evidence="4" id="KW-1185">Reference proteome</keyword>
<reference evidence="1 4" key="2">
    <citation type="submission" date="2024-02" db="EMBL/GenBank/DDBJ databases">
        <title>De novo assembly and annotation of 12 fungi associated with fruit tree decline syndrome in Ontario, Canada.</title>
        <authorList>
            <person name="Sulman M."/>
            <person name="Ellouze W."/>
            <person name="Ilyukhin E."/>
        </authorList>
    </citation>
    <scope>NUCLEOTIDE SEQUENCE [LARGE SCALE GENOMIC DNA]</scope>
    <source>
        <strain evidence="1 4">FDS-637</strain>
    </source>
</reference>
<proteinExistence type="predicted"/>
<dbReference type="Proteomes" id="UP000190776">
    <property type="component" value="Unassembled WGS sequence"/>
</dbReference>
<gene>
    <name evidence="2" type="ORF">BK809_0001263</name>
    <name evidence="1" type="ORF">SLS55_007223</name>
</gene>
<evidence type="ECO:0000313" key="1">
    <source>
        <dbReference type="EMBL" id="KAL0258052.1"/>
    </source>
</evidence>
<dbReference type="PANTHER" id="PTHR38115">
    <property type="entry name" value="LIPOCALIN-LIKE DOMAIN-CONTAINING PROTEIN"/>
    <property type="match status" value="1"/>
</dbReference>
<protein>
    <recommendedName>
        <fullName evidence="5">Lccl domain-containing protein</fullName>
    </recommendedName>
</protein>
<dbReference type="PANTHER" id="PTHR38115:SF1">
    <property type="entry name" value="LIPOCALIN-LIKE DOMAIN-CONTAINING PROTEIN"/>
    <property type="match status" value="1"/>
</dbReference>
<dbReference type="AlphaFoldDB" id="A0A1S8B8J7"/>
<name>A0A1S8B8J7_9PEZI</name>
<evidence type="ECO:0000313" key="4">
    <source>
        <dbReference type="Proteomes" id="UP001430584"/>
    </source>
</evidence>
<dbReference type="InterPro" id="IPR053037">
    <property type="entry name" value="Pericyclase_pydY-like"/>
</dbReference>
<organism evidence="2 3">
    <name type="scientific">Diplodia seriata</name>
    <dbReference type="NCBI Taxonomy" id="420778"/>
    <lineage>
        <taxon>Eukaryota</taxon>
        <taxon>Fungi</taxon>
        <taxon>Dikarya</taxon>
        <taxon>Ascomycota</taxon>
        <taxon>Pezizomycotina</taxon>
        <taxon>Dothideomycetes</taxon>
        <taxon>Dothideomycetes incertae sedis</taxon>
        <taxon>Botryosphaeriales</taxon>
        <taxon>Botryosphaeriaceae</taxon>
        <taxon>Diplodia</taxon>
    </lineage>
</organism>
<dbReference type="EMBL" id="MSZU01000106">
    <property type="protein sequence ID" value="OMP83880.1"/>
    <property type="molecule type" value="Genomic_DNA"/>
</dbReference>
<accession>A0A1S8B8J7</accession>
<dbReference type="InterPro" id="IPR012674">
    <property type="entry name" value="Calycin"/>
</dbReference>
<dbReference type="Proteomes" id="UP001430584">
    <property type="component" value="Unassembled WGS sequence"/>
</dbReference>
<dbReference type="EMBL" id="JAJVCZ030000007">
    <property type="protein sequence ID" value="KAL0258052.1"/>
    <property type="molecule type" value="Genomic_DNA"/>
</dbReference>